<dbReference type="Proteomes" id="UP000622547">
    <property type="component" value="Unassembled WGS sequence"/>
</dbReference>
<protein>
    <recommendedName>
        <fullName evidence="3">Pyridoxamine 5'-phosphate oxidase N-terminal domain-containing protein</fullName>
    </recommendedName>
</protein>
<name>A0A8J3XJK1_9ACTN</name>
<dbReference type="Pfam" id="PF01243">
    <property type="entry name" value="PNPOx_N"/>
    <property type="match status" value="1"/>
</dbReference>
<dbReference type="SUPFAM" id="SSF50475">
    <property type="entry name" value="FMN-binding split barrel"/>
    <property type="match status" value="1"/>
</dbReference>
<dbReference type="GO" id="GO:0005829">
    <property type="term" value="C:cytosol"/>
    <property type="evidence" value="ECO:0007669"/>
    <property type="project" value="TreeGrafter"/>
</dbReference>
<evidence type="ECO:0000259" key="3">
    <source>
        <dbReference type="Pfam" id="PF01243"/>
    </source>
</evidence>
<feature type="domain" description="Pyridoxamine 5'-phosphate oxidase N-terminal" evidence="3">
    <location>
        <begin position="91"/>
        <end position="198"/>
    </location>
</feature>
<dbReference type="Gene3D" id="2.30.110.10">
    <property type="entry name" value="Electron Transport, Fmn-binding Protein, Chain A"/>
    <property type="match status" value="1"/>
</dbReference>
<accession>A0A8J3XJK1</accession>
<keyword evidence="1" id="KW-0560">Oxidoreductase</keyword>
<dbReference type="InterPro" id="IPR011576">
    <property type="entry name" value="Pyridox_Oxase_N"/>
</dbReference>
<dbReference type="GO" id="GO:0070967">
    <property type="term" value="F:coenzyme F420 binding"/>
    <property type="evidence" value="ECO:0007669"/>
    <property type="project" value="TreeGrafter"/>
</dbReference>
<dbReference type="InterPro" id="IPR012349">
    <property type="entry name" value="Split_barrel_FMN-bd"/>
</dbReference>
<dbReference type="GO" id="GO:0016627">
    <property type="term" value="F:oxidoreductase activity, acting on the CH-CH group of donors"/>
    <property type="evidence" value="ECO:0007669"/>
    <property type="project" value="TreeGrafter"/>
</dbReference>
<sequence length="226" mass="23951">MVAGRGGGAAISEIKSSPRGVPRAKRPPDRRCEDLRGCLAGGARSDGGAGRDLPFLETVGGGGHHGGMASWQEIEKEIPDLAARVLALMGERKHKTMATLRRDGSPRISGIEVEFKDGEVWLGSMAGAVKGRDLKRDPRVAIHGTSDDPDESDPGAWGGDAKLAGTAVEITDPAVLERFGGPPEAGSDLFRVDVTEVVLTKVDAAGEHLVVEMWHEGEGHRVVRRK</sequence>
<evidence type="ECO:0000256" key="1">
    <source>
        <dbReference type="ARBA" id="ARBA00023002"/>
    </source>
</evidence>
<dbReference type="InterPro" id="IPR052019">
    <property type="entry name" value="F420H2_bilvrd_red/Heme_oxyg"/>
</dbReference>
<reference evidence="4 5" key="1">
    <citation type="submission" date="2021-01" db="EMBL/GenBank/DDBJ databases">
        <title>Whole genome shotgun sequence of Planotetraspora phitsanulokensis NBRC 104273.</title>
        <authorList>
            <person name="Komaki H."/>
            <person name="Tamura T."/>
        </authorList>
    </citation>
    <scope>NUCLEOTIDE SEQUENCE [LARGE SCALE GENOMIC DNA]</scope>
    <source>
        <strain evidence="4 5">NBRC 104273</strain>
    </source>
</reference>
<keyword evidence="5" id="KW-1185">Reference proteome</keyword>
<evidence type="ECO:0000313" key="5">
    <source>
        <dbReference type="Proteomes" id="UP000622547"/>
    </source>
</evidence>
<feature type="compositionally biased region" description="Basic and acidic residues" evidence="2">
    <location>
        <begin position="26"/>
        <end position="36"/>
    </location>
</feature>
<gene>
    <name evidence="4" type="ORF">Pph01_82830</name>
</gene>
<comment type="caution">
    <text evidence="4">The sequence shown here is derived from an EMBL/GenBank/DDBJ whole genome shotgun (WGS) entry which is preliminary data.</text>
</comment>
<dbReference type="PANTHER" id="PTHR35176">
    <property type="entry name" value="HEME OXYGENASE HI_0854-RELATED"/>
    <property type="match status" value="1"/>
</dbReference>
<organism evidence="4 5">
    <name type="scientific">Planotetraspora phitsanulokensis</name>
    <dbReference type="NCBI Taxonomy" id="575192"/>
    <lineage>
        <taxon>Bacteria</taxon>
        <taxon>Bacillati</taxon>
        <taxon>Actinomycetota</taxon>
        <taxon>Actinomycetes</taxon>
        <taxon>Streptosporangiales</taxon>
        <taxon>Streptosporangiaceae</taxon>
        <taxon>Planotetraspora</taxon>
    </lineage>
</organism>
<proteinExistence type="predicted"/>
<evidence type="ECO:0000256" key="2">
    <source>
        <dbReference type="SAM" id="MobiDB-lite"/>
    </source>
</evidence>
<evidence type="ECO:0000313" key="4">
    <source>
        <dbReference type="EMBL" id="GII43280.1"/>
    </source>
</evidence>
<dbReference type="EMBL" id="BOOP01000055">
    <property type="protein sequence ID" value="GII43280.1"/>
    <property type="molecule type" value="Genomic_DNA"/>
</dbReference>
<dbReference type="AlphaFoldDB" id="A0A8J3XJK1"/>
<feature type="region of interest" description="Disordered" evidence="2">
    <location>
        <begin position="1"/>
        <end position="54"/>
    </location>
</feature>
<dbReference type="PANTHER" id="PTHR35176:SF6">
    <property type="entry name" value="HEME OXYGENASE HI_0854-RELATED"/>
    <property type="match status" value="1"/>
</dbReference>
<feature type="region of interest" description="Disordered" evidence="2">
    <location>
        <begin position="140"/>
        <end position="160"/>
    </location>
</feature>